<evidence type="ECO:0000313" key="8">
    <source>
        <dbReference type="EMBL" id="GAQ23433.1"/>
    </source>
</evidence>
<keyword evidence="6" id="KW-0175">Coiled coil</keyword>
<dbReference type="GO" id="GO:1990281">
    <property type="term" value="C:efflux pump complex"/>
    <property type="evidence" value="ECO:0007669"/>
    <property type="project" value="TreeGrafter"/>
</dbReference>
<name>A0A100HMF7_9DEIO</name>
<gene>
    <name evidence="8" type="ORF">DEIGR_200288</name>
</gene>
<dbReference type="InterPro" id="IPR051906">
    <property type="entry name" value="TolC-like"/>
</dbReference>
<evidence type="ECO:0000256" key="3">
    <source>
        <dbReference type="ARBA" id="ARBA00022692"/>
    </source>
</evidence>
<evidence type="ECO:0000256" key="4">
    <source>
        <dbReference type="ARBA" id="ARBA00023136"/>
    </source>
</evidence>
<comment type="caution">
    <text evidence="8">The sequence shown here is derived from an EMBL/GenBank/DDBJ whole genome shotgun (WGS) entry which is preliminary data.</text>
</comment>
<evidence type="ECO:0000256" key="7">
    <source>
        <dbReference type="SAM" id="SignalP"/>
    </source>
</evidence>
<evidence type="ECO:0000256" key="5">
    <source>
        <dbReference type="ARBA" id="ARBA00023237"/>
    </source>
</evidence>
<evidence type="ECO:0008006" key="10">
    <source>
        <dbReference type="Google" id="ProtNLM"/>
    </source>
</evidence>
<feature type="chain" id="PRO_5007086657" description="Outer membrane efflux protein" evidence="7">
    <location>
        <begin position="21"/>
        <end position="353"/>
    </location>
</feature>
<dbReference type="EMBL" id="BCMS01000002">
    <property type="protein sequence ID" value="GAQ23433.1"/>
    <property type="molecule type" value="Genomic_DNA"/>
</dbReference>
<dbReference type="PANTHER" id="PTHR30026:SF20">
    <property type="entry name" value="OUTER MEMBRANE PROTEIN TOLC"/>
    <property type="match status" value="1"/>
</dbReference>
<dbReference type="RefSeq" id="WP_083524248.1">
    <property type="nucleotide sequence ID" value="NZ_BCMS01000002.1"/>
</dbReference>
<dbReference type="SUPFAM" id="SSF56954">
    <property type="entry name" value="Outer membrane efflux proteins (OEP)"/>
    <property type="match status" value="1"/>
</dbReference>
<keyword evidence="2" id="KW-1134">Transmembrane beta strand</keyword>
<keyword evidence="4" id="KW-0472">Membrane</keyword>
<feature type="coiled-coil region" evidence="6">
    <location>
        <begin position="242"/>
        <end position="301"/>
    </location>
</feature>
<accession>A0A100HMF7</accession>
<dbReference type="Proteomes" id="UP000056209">
    <property type="component" value="Unassembled WGS sequence"/>
</dbReference>
<dbReference type="Gene3D" id="1.20.1600.10">
    <property type="entry name" value="Outer membrane efflux proteins (OEP)"/>
    <property type="match status" value="1"/>
</dbReference>
<protein>
    <recommendedName>
        <fullName evidence="10">Outer membrane efflux protein</fullName>
    </recommendedName>
</protein>
<keyword evidence="7" id="KW-0732">Signal</keyword>
<comment type="subcellular location">
    <subcellularLocation>
        <location evidence="1">Cell outer membrane</location>
    </subcellularLocation>
</comment>
<organism evidence="8 9">
    <name type="scientific">Deinococcus grandis</name>
    <dbReference type="NCBI Taxonomy" id="57498"/>
    <lineage>
        <taxon>Bacteria</taxon>
        <taxon>Thermotogati</taxon>
        <taxon>Deinococcota</taxon>
        <taxon>Deinococci</taxon>
        <taxon>Deinococcales</taxon>
        <taxon>Deinococcaceae</taxon>
        <taxon>Deinococcus</taxon>
    </lineage>
</organism>
<evidence type="ECO:0000313" key="9">
    <source>
        <dbReference type="Proteomes" id="UP000056209"/>
    </source>
</evidence>
<keyword evidence="5" id="KW-0998">Cell outer membrane</keyword>
<dbReference type="GO" id="GO:0009279">
    <property type="term" value="C:cell outer membrane"/>
    <property type="evidence" value="ECO:0007669"/>
    <property type="project" value="UniProtKB-SubCell"/>
</dbReference>
<keyword evidence="3" id="KW-0812">Transmembrane</keyword>
<dbReference type="GO" id="GO:0015562">
    <property type="term" value="F:efflux transmembrane transporter activity"/>
    <property type="evidence" value="ECO:0007669"/>
    <property type="project" value="InterPro"/>
</dbReference>
<evidence type="ECO:0000256" key="6">
    <source>
        <dbReference type="SAM" id="Coils"/>
    </source>
</evidence>
<dbReference type="PANTHER" id="PTHR30026">
    <property type="entry name" value="OUTER MEMBRANE PROTEIN TOLC"/>
    <property type="match status" value="1"/>
</dbReference>
<dbReference type="GO" id="GO:0015288">
    <property type="term" value="F:porin activity"/>
    <property type="evidence" value="ECO:0007669"/>
    <property type="project" value="TreeGrafter"/>
</dbReference>
<sequence>MTRTLTLILALSAASPLALAQTTTAQTARTALTLSSAVTRAVTQGVDVTTARANLQKAQANLRAVRADPTSLITTLTQAEQDVTAQTASLNAAKLGAAQAAVSGYVQAFEAAQRTALAQAQVSLSERQLKIAQARLAARVATTLDVSRAQNALNSDRQDLASAQATLPVLEATLARTLNLPAGTDLSLAAPGGAPKLSVTLAALQAGLEKRLPSLVQAASGVNFAALQVNLADNDYTPARTLEDARTALDNATRSLEDAARAAQTGVRDAWRSAQDAQARVAVAQEAAANAQTALRNAQARLKAGTAAAIEVQQAQVQAQQADLSVQQAVGGVWRALAALGAAAGQDVTGLVN</sequence>
<dbReference type="AlphaFoldDB" id="A0A100HMF7"/>
<keyword evidence="9" id="KW-1185">Reference proteome</keyword>
<evidence type="ECO:0000256" key="2">
    <source>
        <dbReference type="ARBA" id="ARBA00022452"/>
    </source>
</evidence>
<evidence type="ECO:0000256" key="1">
    <source>
        <dbReference type="ARBA" id="ARBA00004442"/>
    </source>
</evidence>
<proteinExistence type="predicted"/>
<feature type="signal peptide" evidence="7">
    <location>
        <begin position="1"/>
        <end position="20"/>
    </location>
</feature>
<dbReference type="OrthoDB" id="68259at2"/>
<reference evidence="9" key="1">
    <citation type="submission" date="2015-11" db="EMBL/GenBank/DDBJ databases">
        <title>Draft Genome Sequence of the Radioresistant Bacterium Deinococcus grandis, Isolated from Freshwater Fish in Japan.</title>
        <authorList>
            <person name="Satoh K."/>
            <person name="Onodera T."/>
            <person name="Omoso K."/>
            <person name="Takeda-Yano K."/>
            <person name="Katayama T."/>
            <person name="Oono Y."/>
            <person name="Narumi I."/>
        </authorList>
    </citation>
    <scope>NUCLEOTIDE SEQUENCE [LARGE SCALE GENOMIC DNA]</scope>
    <source>
        <strain evidence="9">ATCC 43672</strain>
    </source>
</reference>